<dbReference type="GO" id="GO:0016020">
    <property type="term" value="C:membrane"/>
    <property type="evidence" value="ECO:0007669"/>
    <property type="project" value="UniProtKB-SubCell"/>
</dbReference>
<dbReference type="SUPFAM" id="SSF144083">
    <property type="entry name" value="Magnesium transport protein CorA, transmembrane region"/>
    <property type="match status" value="1"/>
</dbReference>
<dbReference type="OrthoDB" id="961808at2"/>
<dbReference type="KEGG" id="bvs:BARVI_11985"/>
<evidence type="ECO:0000256" key="4">
    <source>
        <dbReference type="ARBA" id="ARBA00023136"/>
    </source>
</evidence>
<dbReference type="EMBL" id="CP007034">
    <property type="protein sequence ID" value="AHF13972.1"/>
    <property type="molecule type" value="Genomic_DNA"/>
</dbReference>
<dbReference type="STRING" id="880074.BARVI_11985"/>
<name>W0ET70_9BACT</name>
<keyword evidence="3" id="KW-1133">Transmembrane helix</keyword>
<evidence type="ECO:0000313" key="6">
    <source>
        <dbReference type="Proteomes" id="UP000018901"/>
    </source>
</evidence>
<protein>
    <submittedName>
        <fullName evidence="5">Uncharacterized protein</fullName>
    </submittedName>
</protein>
<reference evidence="5 6" key="1">
    <citation type="submission" date="2013-12" db="EMBL/GenBank/DDBJ databases">
        <authorList>
            <consortium name="DOE Joint Genome Institute"/>
            <person name="Eisen J."/>
            <person name="Huntemann M."/>
            <person name="Han J."/>
            <person name="Chen A."/>
            <person name="Kyrpides N."/>
            <person name="Mavromatis K."/>
            <person name="Markowitz V."/>
            <person name="Palaniappan K."/>
            <person name="Ivanova N."/>
            <person name="Schaumberg A."/>
            <person name="Pati A."/>
            <person name="Liolios K."/>
            <person name="Nordberg H.P."/>
            <person name="Cantor M.N."/>
            <person name="Hua S.X."/>
            <person name="Woyke T."/>
        </authorList>
    </citation>
    <scope>NUCLEOTIDE SEQUENCE [LARGE SCALE GENOMIC DNA]</scope>
    <source>
        <strain evidence="6">DSM 18177</strain>
    </source>
</reference>
<gene>
    <name evidence="5" type="ORF">BARVI_11985</name>
</gene>
<keyword evidence="6" id="KW-1185">Reference proteome</keyword>
<dbReference type="AlphaFoldDB" id="W0ET70"/>
<dbReference type="Proteomes" id="UP000018901">
    <property type="component" value="Chromosome"/>
</dbReference>
<organism evidence="5 6">
    <name type="scientific">Barnesiella viscericola DSM 18177</name>
    <dbReference type="NCBI Taxonomy" id="880074"/>
    <lineage>
        <taxon>Bacteria</taxon>
        <taxon>Pseudomonadati</taxon>
        <taxon>Bacteroidota</taxon>
        <taxon>Bacteroidia</taxon>
        <taxon>Bacteroidales</taxon>
        <taxon>Barnesiellaceae</taxon>
        <taxon>Barnesiella</taxon>
    </lineage>
</organism>
<evidence type="ECO:0000256" key="2">
    <source>
        <dbReference type="ARBA" id="ARBA00022692"/>
    </source>
</evidence>
<sequence>MFGERQYFLEFVHPVLYDVKGKEDPILFHYERNEPQVKRVEYHIELEDRTYTLQVDSMNINLYATGVGILSFFLKNDRPDQWDPNAILDINQFGRRVMPPHSNEFSQESRGMIARTISITGLSGDEQRYRDTFDYGVNAQGNQRGLHSVWSPATFIENLIIDLSPALKVVPVIDDRMLVNCWYGNTKLANKVKGDSERTDDKFEYGDFWYQYVFVDKSTEVTCQNTGMKKKLLDAATYCRWQNYGSLYGISRYSMVLLTNEDSFARDVLSMHMRTIYSRMFELVIAQRASMLRFSGEVTEVSCLKLAPGLNATNKVIAQRIGSLYKEYIRFVNQIYFRSVTAQDQGIEMYNMLLGQFDSDEQIKDLDQEIGELYQYVTLLVDQNRSENGEYLNKLAAIFLPATVLAGIFGMNPVKDLEGDWGFWVHTALIVGLSLLGYKFIKNIGGRNQ</sequence>
<keyword evidence="2" id="KW-0812">Transmembrane</keyword>
<evidence type="ECO:0000256" key="3">
    <source>
        <dbReference type="ARBA" id="ARBA00022989"/>
    </source>
</evidence>
<dbReference type="eggNOG" id="ENOG5030MET">
    <property type="taxonomic scope" value="Bacteria"/>
</dbReference>
<comment type="subcellular location">
    <subcellularLocation>
        <location evidence="1">Membrane</location>
        <topology evidence="1">Multi-pass membrane protein</topology>
    </subcellularLocation>
</comment>
<accession>W0ET70</accession>
<dbReference type="HOGENOM" id="CLU_029099_0_0_10"/>
<evidence type="ECO:0000313" key="5">
    <source>
        <dbReference type="EMBL" id="AHF13972.1"/>
    </source>
</evidence>
<dbReference type="Gene3D" id="1.20.58.340">
    <property type="entry name" value="Magnesium transport protein CorA, transmembrane region"/>
    <property type="match status" value="1"/>
</dbReference>
<evidence type="ECO:0000256" key="1">
    <source>
        <dbReference type="ARBA" id="ARBA00004141"/>
    </source>
</evidence>
<proteinExistence type="predicted"/>
<dbReference type="InterPro" id="IPR045863">
    <property type="entry name" value="CorA_TM1_TM2"/>
</dbReference>
<keyword evidence="4" id="KW-0472">Membrane</keyword>